<dbReference type="GO" id="GO:0031037">
    <property type="term" value="P:myosin II filament disassembly"/>
    <property type="evidence" value="ECO:0007669"/>
    <property type="project" value="TreeGrafter"/>
</dbReference>
<dbReference type="Gene3D" id="3.20.200.10">
    <property type="entry name" value="MHCK/EF2 kinase"/>
    <property type="match status" value="1"/>
</dbReference>
<dbReference type="OrthoDB" id="301415at2759"/>
<name>A0A0C3BJG6_PILCF</name>
<dbReference type="CDD" id="cd04515">
    <property type="entry name" value="Alpha_kinase"/>
    <property type="match status" value="1"/>
</dbReference>
<evidence type="ECO:0000256" key="3">
    <source>
        <dbReference type="ARBA" id="ARBA00022741"/>
    </source>
</evidence>
<protein>
    <recommendedName>
        <fullName evidence="6">Alpha-type protein kinase domain-containing protein</fullName>
    </recommendedName>
</protein>
<reference evidence="7 8" key="1">
    <citation type="submission" date="2014-04" db="EMBL/GenBank/DDBJ databases">
        <authorList>
            <consortium name="DOE Joint Genome Institute"/>
            <person name="Kuo A."/>
            <person name="Tarkka M."/>
            <person name="Buscot F."/>
            <person name="Kohler A."/>
            <person name="Nagy L.G."/>
            <person name="Floudas D."/>
            <person name="Copeland A."/>
            <person name="Barry K.W."/>
            <person name="Cichocki N."/>
            <person name="Veneault-Fourrey C."/>
            <person name="LaButti K."/>
            <person name="Lindquist E.A."/>
            <person name="Lipzen A."/>
            <person name="Lundell T."/>
            <person name="Morin E."/>
            <person name="Murat C."/>
            <person name="Sun H."/>
            <person name="Tunlid A."/>
            <person name="Henrissat B."/>
            <person name="Grigoriev I.V."/>
            <person name="Hibbett D.S."/>
            <person name="Martin F."/>
            <person name="Nordberg H.P."/>
            <person name="Cantor M.N."/>
            <person name="Hua S.X."/>
        </authorList>
    </citation>
    <scope>NUCLEOTIDE SEQUENCE [LARGE SCALE GENOMIC DNA]</scope>
    <source>
        <strain evidence="7 8">F 1598</strain>
    </source>
</reference>
<dbReference type="InParanoid" id="A0A0C3BJG6"/>
<dbReference type="Pfam" id="PF02816">
    <property type="entry name" value="Alpha_kinase"/>
    <property type="match status" value="1"/>
</dbReference>
<dbReference type="HOGENOM" id="CLU_533306_0_0_1"/>
<dbReference type="InterPro" id="IPR004166">
    <property type="entry name" value="a-kinase_dom"/>
</dbReference>
<evidence type="ECO:0000256" key="5">
    <source>
        <dbReference type="ARBA" id="ARBA00022840"/>
    </source>
</evidence>
<dbReference type="PANTHER" id="PTHR45992:SF2">
    <property type="entry name" value="EUKARYOTIC ELONGATION FACTOR 2 KINASE"/>
    <property type="match status" value="1"/>
</dbReference>
<keyword evidence="5" id="KW-0067">ATP-binding</keyword>
<keyword evidence="8" id="KW-1185">Reference proteome</keyword>
<evidence type="ECO:0000256" key="1">
    <source>
        <dbReference type="ARBA" id="ARBA00022527"/>
    </source>
</evidence>
<evidence type="ECO:0000313" key="7">
    <source>
        <dbReference type="EMBL" id="KIM86493.1"/>
    </source>
</evidence>
<dbReference type="GO" id="GO:0005524">
    <property type="term" value="F:ATP binding"/>
    <property type="evidence" value="ECO:0007669"/>
    <property type="project" value="UniProtKB-KW"/>
</dbReference>
<dbReference type="EMBL" id="KN832982">
    <property type="protein sequence ID" value="KIM86493.1"/>
    <property type="molecule type" value="Genomic_DNA"/>
</dbReference>
<feature type="domain" description="Alpha-type protein kinase" evidence="6">
    <location>
        <begin position="295"/>
        <end position="528"/>
    </location>
</feature>
<evidence type="ECO:0000256" key="2">
    <source>
        <dbReference type="ARBA" id="ARBA00022679"/>
    </source>
</evidence>
<dbReference type="SUPFAM" id="SSF56112">
    <property type="entry name" value="Protein kinase-like (PK-like)"/>
    <property type="match status" value="1"/>
</dbReference>
<dbReference type="AlphaFoldDB" id="A0A0C3BJG6"/>
<sequence length="533" mass="59192">MYQEAKALCLRSSRVKQHCAEGQASKYRLNRLEPARSQKGLEMKAKELALKQQRKVEIFTMRASLVLYTQPSTAFKKVQIAPIIEKVNGDDNAAIAINRLLHRLESIYLDLNDPKPDPLPSFERDKVSLNIVLPGAEVRHLSMAGLSSINMASFHSVLMENGYLCDKDIEEKSLSLCVDIIEIITDSEYLGDSEDDAVEITSKSVKSVVSSAKRLHMQTKRPKASAKRSVTGLESSFWARSPPAKRYMSTFRVPSASSDIESATPLTFDSFDFKRTHCIVNTNGDVTPITNTEVRTIMVGNDWQKHKKGGKPKRAWISQGFSKFAIRAIFESENHAVFQSRPLGENWMSAKNNAENLLHELKSLTLGQFFLDSFQARAISHKYTGLPAKAFIGTVTADIGDAPANFEDDHRVLVYKTFLAAPYIPRGEGYVEEKWSGTNQAGNNRSSLGCVMDAFAHHSLVDSTHTAVIVDLQGISCPGGDVVLFDPQMHTSWPGIKNWADNGQTGIDDFLRDHKCNSICRALCLHQADPASN</sequence>
<dbReference type="STRING" id="765440.A0A0C3BJG6"/>
<dbReference type="GO" id="GO:0004674">
    <property type="term" value="F:protein serine/threonine kinase activity"/>
    <property type="evidence" value="ECO:0007669"/>
    <property type="project" value="UniProtKB-KW"/>
</dbReference>
<keyword evidence="1" id="KW-0723">Serine/threonine-protein kinase</keyword>
<dbReference type="PANTHER" id="PTHR45992">
    <property type="entry name" value="EUKARYOTIC ELONGATION FACTOR 2 KINASE-RELATED"/>
    <property type="match status" value="1"/>
</dbReference>
<keyword evidence="3" id="KW-0547">Nucleotide-binding</keyword>
<dbReference type="InterPro" id="IPR051852">
    <property type="entry name" value="Alpha-type_PK"/>
</dbReference>
<gene>
    <name evidence="7" type="ORF">PILCRDRAFT_327985</name>
</gene>
<dbReference type="InterPro" id="IPR011009">
    <property type="entry name" value="Kinase-like_dom_sf"/>
</dbReference>
<accession>A0A0C3BJG6</accession>
<keyword evidence="2" id="KW-0808">Transferase</keyword>
<dbReference type="PROSITE" id="PS51158">
    <property type="entry name" value="ALPHA_KINASE"/>
    <property type="match status" value="1"/>
</dbReference>
<dbReference type="SMART" id="SM00811">
    <property type="entry name" value="Alpha_kinase"/>
    <property type="match status" value="1"/>
</dbReference>
<reference evidence="8" key="2">
    <citation type="submission" date="2015-01" db="EMBL/GenBank/DDBJ databases">
        <title>Evolutionary Origins and Diversification of the Mycorrhizal Mutualists.</title>
        <authorList>
            <consortium name="DOE Joint Genome Institute"/>
            <consortium name="Mycorrhizal Genomics Consortium"/>
            <person name="Kohler A."/>
            <person name="Kuo A."/>
            <person name="Nagy L.G."/>
            <person name="Floudas D."/>
            <person name="Copeland A."/>
            <person name="Barry K.W."/>
            <person name="Cichocki N."/>
            <person name="Veneault-Fourrey C."/>
            <person name="LaButti K."/>
            <person name="Lindquist E.A."/>
            <person name="Lipzen A."/>
            <person name="Lundell T."/>
            <person name="Morin E."/>
            <person name="Murat C."/>
            <person name="Riley R."/>
            <person name="Ohm R."/>
            <person name="Sun H."/>
            <person name="Tunlid A."/>
            <person name="Henrissat B."/>
            <person name="Grigoriev I.V."/>
            <person name="Hibbett D.S."/>
            <person name="Martin F."/>
        </authorList>
    </citation>
    <scope>NUCLEOTIDE SEQUENCE [LARGE SCALE GENOMIC DNA]</scope>
    <source>
        <strain evidence="8">F 1598</strain>
    </source>
</reference>
<organism evidence="7 8">
    <name type="scientific">Piloderma croceum (strain F 1598)</name>
    <dbReference type="NCBI Taxonomy" id="765440"/>
    <lineage>
        <taxon>Eukaryota</taxon>
        <taxon>Fungi</taxon>
        <taxon>Dikarya</taxon>
        <taxon>Basidiomycota</taxon>
        <taxon>Agaricomycotina</taxon>
        <taxon>Agaricomycetes</taxon>
        <taxon>Agaricomycetidae</taxon>
        <taxon>Atheliales</taxon>
        <taxon>Atheliaceae</taxon>
        <taxon>Piloderma</taxon>
    </lineage>
</organism>
<keyword evidence="4" id="KW-0418">Kinase</keyword>
<evidence type="ECO:0000313" key="8">
    <source>
        <dbReference type="Proteomes" id="UP000054166"/>
    </source>
</evidence>
<dbReference type="GO" id="GO:1903013">
    <property type="term" value="P:response to differentiation-inducing factor 1"/>
    <property type="evidence" value="ECO:0007669"/>
    <property type="project" value="TreeGrafter"/>
</dbReference>
<dbReference type="Proteomes" id="UP000054166">
    <property type="component" value="Unassembled WGS sequence"/>
</dbReference>
<evidence type="ECO:0000259" key="6">
    <source>
        <dbReference type="PROSITE" id="PS51158"/>
    </source>
</evidence>
<evidence type="ECO:0000256" key="4">
    <source>
        <dbReference type="ARBA" id="ARBA00022777"/>
    </source>
</evidence>
<proteinExistence type="predicted"/>